<keyword evidence="2" id="KW-0680">Restriction system</keyword>
<keyword evidence="3" id="KW-0238">DNA-binding</keyword>
<gene>
    <name evidence="5" type="primary">bcgIB</name>
    <name evidence="5" type="ORF">D8860_04315</name>
</gene>
<comment type="caution">
    <text evidence="5">The sequence shown here is derived from an EMBL/GenBank/DDBJ whole genome shotgun (WGS) entry which is preliminary data.</text>
</comment>
<dbReference type="Proteomes" id="UP000272687">
    <property type="component" value="Unassembled WGS sequence"/>
</dbReference>
<feature type="domain" description="Type I restriction modification DNA specificity" evidence="4">
    <location>
        <begin position="136"/>
        <end position="288"/>
    </location>
</feature>
<evidence type="ECO:0000256" key="2">
    <source>
        <dbReference type="ARBA" id="ARBA00022747"/>
    </source>
</evidence>
<dbReference type="EC" id="3.1.21.-" evidence="5"/>
<dbReference type="GO" id="GO:0009307">
    <property type="term" value="P:DNA restriction-modification system"/>
    <property type="evidence" value="ECO:0007669"/>
    <property type="project" value="UniProtKB-KW"/>
</dbReference>
<feature type="domain" description="Type I restriction modification DNA specificity" evidence="4">
    <location>
        <begin position="5"/>
        <end position="108"/>
    </location>
</feature>
<protein>
    <submittedName>
        <fullName evidence="5">Restriction enzyme BgcI subunit beta</fullName>
        <ecNumber evidence="5">3.1.21.-</ecNumber>
    </submittedName>
</protein>
<dbReference type="GO" id="GO:0016787">
    <property type="term" value="F:hydrolase activity"/>
    <property type="evidence" value="ECO:0007669"/>
    <property type="project" value="UniProtKB-KW"/>
</dbReference>
<organism evidence="5 6">
    <name type="scientific">Streptococcus oralis</name>
    <dbReference type="NCBI Taxonomy" id="1303"/>
    <lineage>
        <taxon>Bacteria</taxon>
        <taxon>Bacillati</taxon>
        <taxon>Bacillota</taxon>
        <taxon>Bacilli</taxon>
        <taxon>Lactobacillales</taxon>
        <taxon>Streptococcaceae</taxon>
        <taxon>Streptococcus</taxon>
    </lineage>
</organism>
<dbReference type="Gene3D" id="3.90.220.20">
    <property type="entry name" value="DNA methylase specificity domains"/>
    <property type="match status" value="1"/>
</dbReference>
<dbReference type="InterPro" id="IPR000055">
    <property type="entry name" value="Restrct_endonuc_typeI_TRD"/>
</dbReference>
<dbReference type="EMBL" id="RJNM01000006">
    <property type="protein sequence ID" value="RSI70952.1"/>
    <property type="molecule type" value="Genomic_DNA"/>
</dbReference>
<dbReference type="SUPFAM" id="SSF116734">
    <property type="entry name" value="DNA methylase specificity domain"/>
    <property type="match status" value="1"/>
</dbReference>
<evidence type="ECO:0000313" key="6">
    <source>
        <dbReference type="Proteomes" id="UP000272687"/>
    </source>
</evidence>
<comment type="similarity">
    <text evidence="1">Belongs to the type-I restriction system S methylase family.</text>
</comment>
<evidence type="ECO:0000256" key="3">
    <source>
        <dbReference type="ARBA" id="ARBA00023125"/>
    </source>
</evidence>
<name>A0A428BYX4_STROR</name>
<accession>A0A428BYX4</accession>
<dbReference type="AlphaFoldDB" id="A0A428BYX4"/>
<reference evidence="5 6" key="1">
    <citation type="submission" date="2018-11" db="EMBL/GenBank/DDBJ databases">
        <title>Species Designations Belie Phenotypic and Genotypic Heterogeneity in Oral Streptococci.</title>
        <authorList>
            <person name="Velsko I."/>
        </authorList>
    </citation>
    <scope>NUCLEOTIDE SEQUENCE [LARGE SCALE GENOMIC DNA]</scope>
    <source>
        <strain evidence="5 6">BCC50</strain>
    </source>
</reference>
<dbReference type="InterPro" id="IPR044946">
    <property type="entry name" value="Restrct_endonuc_typeI_TRD_sf"/>
</dbReference>
<keyword evidence="5" id="KW-0378">Hydrolase</keyword>
<sequence length="305" mass="34904">MIDEGNSIFIGGKTLVISYQEKDYFSNDSHNLALYFKDEIHRTKPIQLYMVSALYKSLKPLYSWGNSISKQKIQNDSVSLPTLNNKIAFSYMENYIKALEAERIETLEAYLAVTNLKDYKLTEKEEIALSKYGSYEWEFFNLSKLFGKATRGRRLKSSDRIQGVLPFVTAGEADMGISAFVGNDIIIFPENTITIDMFGSAKYRNYKYGADDHVAVVHTEKNSKWANLFLTTCIHNVANSGKFSYSRNFYAKDADELNILLPVKDGKIDYDFMNHIGRAIEKMVIKDVVEWSSNRLDTTKKIKAK</sequence>
<dbReference type="Pfam" id="PF01420">
    <property type="entry name" value="Methylase_S"/>
    <property type="match status" value="2"/>
</dbReference>
<evidence type="ECO:0000256" key="1">
    <source>
        <dbReference type="ARBA" id="ARBA00010923"/>
    </source>
</evidence>
<dbReference type="GO" id="GO:0003677">
    <property type="term" value="F:DNA binding"/>
    <property type="evidence" value="ECO:0007669"/>
    <property type="project" value="UniProtKB-KW"/>
</dbReference>
<evidence type="ECO:0000313" key="5">
    <source>
        <dbReference type="EMBL" id="RSI70952.1"/>
    </source>
</evidence>
<evidence type="ECO:0000259" key="4">
    <source>
        <dbReference type="Pfam" id="PF01420"/>
    </source>
</evidence>
<proteinExistence type="inferred from homology"/>